<name>A0ABN8XBF2_9GAMM</name>
<dbReference type="PROSITE" id="PS51186">
    <property type="entry name" value="GNAT"/>
    <property type="match status" value="1"/>
</dbReference>
<evidence type="ECO:0000313" key="3">
    <source>
        <dbReference type="Proteomes" id="UP001162030"/>
    </source>
</evidence>
<evidence type="ECO:0000313" key="2">
    <source>
        <dbReference type="EMBL" id="CAI8955832.1"/>
    </source>
</evidence>
<proteinExistence type="predicted"/>
<dbReference type="InterPro" id="IPR016181">
    <property type="entry name" value="Acyl_CoA_acyltransferase"/>
</dbReference>
<gene>
    <name evidence="2" type="ORF">MSZNOR_4553</name>
</gene>
<accession>A0ABN8XBF2</accession>
<reference evidence="2 3" key="1">
    <citation type="submission" date="2023-03" db="EMBL/GenBank/DDBJ databases">
        <authorList>
            <person name="Pearce D."/>
        </authorList>
    </citation>
    <scope>NUCLEOTIDE SEQUENCE [LARGE SCALE GENOMIC DNA]</scope>
    <source>
        <strain evidence="2">Msz</strain>
    </source>
</reference>
<dbReference type="EMBL" id="OX458333">
    <property type="protein sequence ID" value="CAI8955832.1"/>
    <property type="molecule type" value="Genomic_DNA"/>
</dbReference>
<keyword evidence="3" id="KW-1185">Reference proteome</keyword>
<dbReference type="Proteomes" id="UP001162030">
    <property type="component" value="Chromosome"/>
</dbReference>
<dbReference type="InterPro" id="IPR000182">
    <property type="entry name" value="GNAT_dom"/>
</dbReference>
<evidence type="ECO:0000259" key="1">
    <source>
        <dbReference type="PROSITE" id="PS51186"/>
    </source>
</evidence>
<dbReference type="RefSeq" id="WP_051331550.1">
    <property type="nucleotide sequence ID" value="NZ_OX458333.1"/>
</dbReference>
<feature type="domain" description="N-acetyltransferase" evidence="1">
    <location>
        <begin position="56"/>
        <end position="226"/>
    </location>
</feature>
<dbReference type="SUPFAM" id="SSF55729">
    <property type="entry name" value="Acyl-CoA N-acyltransferases (Nat)"/>
    <property type="match status" value="1"/>
</dbReference>
<protein>
    <submittedName>
        <fullName evidence="2">N-acetyltransferase domain-containing protein</fullName>
    </submittedName>
</protein>
<organism evidence="2 3">
    <name type="scientific">Methylocaldum szegediense</name>
    <dbReference type="NCBI Taxonomy" id="73780"/>
    <lineage>
        <taxon>Bacteria</taxon>
        <taxon>Pseudomonadati</taxon>
        <taxon>Pseudomonadota</taxon>
        <taxon>Gammaproteobacteria</taxon>
        <taxon>Methylococcales</taxon>
        <taxon>Methylococcaceae</taxon>
        <taxon>Methylocaldum</taxon>
    </lineage>
</organism>
<dbReference type="Gene3D" id="3.40.630.30">
    <property type="match status" value="1"/>
</dbReference>
<sequence length="226" mass="26068">MDKTEIITVVPFGRRLGFGQELHDLVVRGINRFTVFKILRAVAIACAKPEFTKCPAPYRPSFLSAKQLRELALDHKNGMSERFVEEALSKGDECYGIFDGDRLASYGWYSFRPTRIDPPELVLRFDPQYVYMYKGFTHVRYRGQRLHAIGMTLALKHYLDRGYKGLVSYVESNNFDSLKSVSRMGYEKFGSIYLMRAFGRYLIHVSPGCERFGFAIEEREGELAEL</sequence>